<organism evidence="1">
    <name type="scientific">marine sediment metagenome</name>
    <dbReference type="NCBI Taxonomy" id="412755"/>
    <lineage>
        <taxon>unclassified sequences</taxon>
        <taxon>metagenomes</taxon>
        <taxon>ecological metagenomes</taxon>
    </lineage>
</organism>
<comment type="caution">
    <text evidence="1">The sequence shown here is derived from an EMBL/GenBank/DDBJ whole genome shotgun (WGS) entry which is preliminary data.</text>
</comment>
<evidence type="ECO:0000313" key="1">
    <source>
        <dbReference type="EMBL" id="KKL72370.1"/>
    </source>
</evidence>
<dbReference type="AlphaFoldDB" id="A0A0F9GSM3"/>
<gene>
    <name evidence="1" type="ORF">LCGC14_2085560</name>
</gene>
<reference evidence="1" key="1">
    <citation type="journal article" date="2015" name="Nature">
        <title>Complex archaea that bridge the gap between prokaryotes and eukaryotes.</title>
        <authorList>
            <person name="Spang A."/>
            <person name="Saw J.H."/>
            <person name="Jorgensen S.L."/>
            <person name="Zaremba-Niedzwiedzka K."/>
            <person name="Martijn J."/>
            <person name="Lind A.E."/>
            <person name="van Eijk R."/>
            <person name="Schleper C."/>
            <person name="Guy L."/>
            <person name="Ettema T.J."/>
        </authorList>
    </citation>
    <scope>NUCLEOTIDE SEQUENCE</scope>
</reference>
<name>A0A0F9GSM3_9ZZZZ</name>
<accession>A0A0F9GSM3</accession>
<proteinExistence type="predicted"/>
<sequence length="55" mass="6195">MAINATITITGDIEDFTRIDNLYSTMKREGARLLKNPKIQIKIDYVEVIGTAEIP</sequence>
<dbReference type="EMBL" id="LAZR01025293">
    <property type="protein sequence ID" value="KKL72370.1"/>
    <property type="molecule type" value="Genomic_DNA"/>
</dbReference>
<protein>
    <submittedName>
        <fullName evidence="1">Uncharacterized protein</fullName>
    </submittedName>
</protein>